<name>A0ACC0USF6_9HYPO</name>
<protein>
    <submittedName>
        <fullName evidence="1">Uncharacterized protein</fullName>
    </submittedName>
</protein>
<reference evidence="1" key="1">
    <citation type="submission" date="2022-10" db="EMBL/GenBank/DDBJ databases">
        <title>Complete Genome of Trichothecium roseum strain YXFP-22015, a Plant Pathogen Isolated from Citrus.</title>
        <authorList>
            <person name="Wang Y."/>
            <person name="Zhu L."/>
        </authorList>
    </citation>
    <scope>NUCLEOTIDE SEQUENCE</scope>
    <source>
        <strain evidence="1">YXFP-22015</strain>
    </source>
</reference>
<dbReference type="Proteomes" id="UP001163324">
    <property type="component" value="Chromosome 8"/>
</dbReference>
<proteinExistence type="predicted"/>
<organism evidence="1 2">
    <name type="scientific">Trichothecium roseum</name>
    <dbReference type="NCBI Taxonomy" id="47278"/>
    <lineage>
        <taxon>Eukaryota</taxon>
        <taxon>Fungi</taxon>
        <taxon>Dikarya</taxon>
        <taxon>Ascomycota</taxon>
        <taxon>Pezizomycotina</taxon>
        <taxon>Sordariomycetes</taxon>
        <taxon>Hypocreomycetidae</taxon>
        <taxon>Hypocreales</taxon>
        <taxon>Hypocreales incertae sedis</taxon>
        <taxon>Trichothecium</taxon>
    </lineage>
</organism>
<evidence type="ECO:0000313" key="2">
    <source>
        <dbReference type="Proteomes" id="UP001163324"/>
    </source>
</evidence>
<comment type="caution">
    <text evidence="1">The sequence shown here is derived from an EMBL/GenBank/DDBJ whole genome shotgun (WGS) entry which is preliminary data.</text>
</comment>
<sequence length="900" mass="98998">MVFYDSNSRPLMATRRIWPPAPPAWWSSLIIAAAEFAVLVDARGDPEPFSVPIGDWHGIDGNWSTVNWRVGSPTQPVDVLVSLALSEFWAIGPGGCLPKEPHCADARGGVYKPDDSHYWSALGTWSLGLEYLRYGGNGFYGRDLLSVINDKDDMTFAMTGSIIATLNTTDYYLGYMGMGVNQGNFDRVIAESPLTQAVKDFGLIPSYSYGYTAGAYYRETPTSLTLGGYDCKRFVDHSIDFTLGEQDMLPHALVRGITFELLSNTVEPPTNWSSSQYLASTWDTAFEAMVDSTTPFLWLPDRVCDEIAKAFDLSYNSTLDLYTLTNDQYRDLSAENTYSVSFTLSSHDNVDNFGEPLNTTGAVNITIPLRAFVSSLRYPFMDETIGYGDAAVPYLALRKAHNSSTYILGRSFLQESYIITKYDSRAFSVHQALFPPDLDTDIVAVPQPPDSPLPPPKVSKKNGLSKEDIGGIVAGVVGGTVLISVGIYVYKKRKAGKNLIPTTKYEPKGNGAKVRMRKFSTARKGVSEAASNDIYELPGHEVPAELDTSEGQGGLDSSDVSLGLLDNSRQLSDYEQRRIMIDRELRGPVPEYTPAEGGHTPPLEKSMYAAMTSRYSTRIELPTDEMQYQPRHQASDQSLSVQGLNSARDSAPSPASGGIDWSERVVQAPEPAAMASQTSWSALPLRSQSTVQRSGGGYEDWTQYSSPSPPMRHVSDGARGSMYQHPPIDTSNVVCLGPLPENMQIPSQQPIPRILGPVGPIPQQPSTLAQNRTSMTESLGSNFTEEEEERMNEMATMQSYEQNQHHGAYHPNGPATHLDTEHIQRQYSNSSSDATPTAGQGHTQPPRIDQGHSRIDSGAEIIHVPQPVRNREVESNEGRIQAGSELIHVPQVPDKRYSWE</sequence>
<keyword evidence="2" id="KW-1185">Reference proteome</keyword>
<gene>
    <name evidence="1" type="ORF">N3K66_008070</name>
</gene>
<accession>A0ACC0USF6</accession>
<evidence type="ECO:0000313" key="1">
    <source>
        <dbReference type="EMBL" id="KAI9897048.1"/>
    </source>
</evidence>
<dbReference type="EMBL" id="CM047947">
    <property type="protein sequence ID" value="KAI9897048.1"/>
    <property type="molecule type" value="Genomic_DNA"/>
</dbReference>